<sequence length="121" mass="12989">MGHGARKQLAELLGDAQRRGDFSTRIEMSARALRIEVDGVGELPLPLPFVVDTSRNGNGSNGQWCKPSGRHIGTPTRLGGGAEMLLWMKTPGESDGNRGVGAGSSAGQFLPEVAYKMIYRY</sequence>
<protein>
    <recommendedName>
        <fullName evidence="1">Glucanase</fullName>
        <ecNumber evidence="1">3.2.1.-</ecNumber>
    </recommendedName>
</protein>
<dbReference type="Proteomes" id="UP000318186">
    <property type="component" value="Unassembled WGS sequence"/>
</dbReference>
<dbReference type="PANTHER" id="PTHR34876:SF4">
    <property type="entry name" value="1,4-BETA-D-GLUCAN CELLOBIOHYDROLASE C-RELATED"/>
    <property type="match status" value="1"/>
</dbReference>
<keyword evidence="1" id="KW-0326">Glycosidase</keyword>
<name>A0A561V3Q4_9ACTN</name>
<evidence type="ECO:0000256" key="1">
    <source>
        <dbReference type="RuleBase" id="RU361186"/>
    </source>
</evidence>
<dbReference type="OrthoDB" id="309899at2"/>
<reference evidence="2 3" key="1">
    <citation type="submission" date="2019-06" db="EMBL/GenBank/DDBJ databases">
        <title>Sequencing the genomes of 1000 actinobacteria strains.</title>
        <authorList>
            <person name="Klenk H.-P."/>
        </authorList>
    </citation>
    <scope>NUCLEOTIDE SEQUENCE [LARGE SCALE GENOMIC DNA]</scope>
    <source>
        <strain evidence="2 3">DSM 42059</strain>
    </source>
</reference>
<comment type="similarity">
    <text evidence="1">Belongs to the glycosyl hydrolase family 6.</text>
</comment>
<dbReference type="GO" id="GO:0030245">
    <property type="term" value="P:cellulose catabolic process"/>
    <property type="evidence" value="ECO:0007669"/>
    <property type="project" value="UniProtKB-KW"/>
</dbReference>
<keyword evidence="1" id="KW-0624">Polysaccharide degradation</keyword>
<accession>A0A561V3Q4</accession>
<dbReference type="PANTHER" id="PTHR34876">
    <property type="match status" value="1"/>
</dbReference>
<dbReference type="GO" id="GO:0004553">
    <property type="term" value="F:hydrolase activity, hydrolyzing O-glycosyl compounds"/>
    <property type="evidence" value="ECO:0007669"/>
    <property type="project" value="InterPro"/>
</dbReference>
<organism evidence="2 3">
    <name type="scientific">Streptomyces brevispora</name>
    <dbReference type="NCBI Taxonomy" id="887462"/>
    <lineage>
        <taxon>Bacteria</taxon>
        <taxon>Bacillati</taxon>
        <taxon>Actinomycetota</taxon>
        <taxon>Actinomycetes</taxon>
        <taxon>Kitasatosporales</taxon>
        <taxon>Streptomycetaceae</taxon>
        <taxon>Streptomyces</taxon>
    </lineage>
</organism>
<dbReference type="SUPFAM" id="SSF51989">
    <property type="entry name" value="Glycosyl hydrolases family 6, cellulases"/>
    <property type="match status" value="1"/>
</dbReference>
<dbReference type="Pfam" id="PF01341">
    <property type="entry name" value="Glyco_hydro_6"/>
    <property type="match status" value="1"/>
</dbReference>
<keyword evidence="1" id="KW-0136">Cellulose degradation</keyword>
<proteinExistence type="inferred from homology"/>
<comment type="caution">
    <text evidence="2">The sequence shown here is derived from an EMBL/GenBank/DDBJ whole genome shotgun (WGS) entry which is preliminary data.</text>
</comment>
<keyword evidence="1 2" id="KW-0378">Hydrolase</keyword>
<dbReference type="EC" id="3.2.1.-" evidence="1"/>
<evidence type="ECO:0000313" key="2">
    <source>
        <dbReference type="EMBL" id="TWG06240.1"/>
    </source>
</evidence>
<dbReference type="AlphaFoldDB" id="A0A561V3Q4"/>
<dbReference type="PRINTS" id="PR00733">
    <property type="entry name" value="GLHYDRLASE6"/>
</dbReference>
<dbReference type="Gene3D" id="3.20.20.40">
    <property type="entry name" value="1, 4-beta cellobiohydrolase"/>
    <property type="match status" value="1"/>
</dbReference>
<gene>
    <name evidence="2" type="ORF">FHX80_114735</name>
</gene>
<dbReference type="InterPro" id="IPR036434">
    <property type="entry name" value="Beta_cellobiohydrolase_sf"/>
</dbReference>
<dbReference type="InterPro" id="IPR016288">
    <property type="entry name" value="Beta_cellobiohydrolase"/>
</dbReference>
<evidence type="ECO:0000313" key="3">
    <source>
        <dbReference type="Proteomes" id="UP000318186"/>
    </source>
</evidence>
<dbReference type="EMBL" id="VIWW01000001">
    <property type="protein sequence ID" value="TWG06240.1"/>
    <property type="molecule type" value="Genomic_DNA"/>
</dbReference>
<keyword evidence="1" id="KW-0119">Carbohydrate metabolism</keyword>